<keyword evidence="3" id="KW-0732">Signal</keyword>
<dbReference type="PANTHER" id="PTHR11371">
    <property type="entry name" value="DEOXYRIBONUCLEASE"/>
    <property type="match status" value="1"/>
</dbReference>
<dbReference type="AlphaFoldDB" id="A0AAE1DPQ5"/>
<keyword evidence="5" id="KW-1185">Reference proteome</keyword>
<comment type="caution">
    <text evidence="4">The sequence shown here is derived from an EMBL/GenBank/DDBJ whole genome shotgun (WGS) entry which is preliminary data.</text>
</comment>
<evidence type="ECO:0000256" key="1">
    <source>
        <dbReference type="ARBA" id="ARBA00022722"/>
    </source>
</evidence>
<feature type="chain" id="PRO_5041922948" evidence="3">
    <location>
        <begin position="18"/>
        <end position="293"/>
    </location>
</feature>
<dbReference type="GO" id="GO:0004530">
    <property type="term" value="F:deoxyribonuclease I activity"/>
    <property type="evidence" value="ECO:0007669"/>
    <property type="project" value="TreeGrafter"/>
</dbReference>
<dbReference type="SUPFAM" id="SSF56219">
    <property type="entry name" value="DNase I-like"/>
    <property type="match status" value="1"/>
</dbReference>
<evidence type="ECO:0000256" key="3">
    <source>
        <dbReference type="SAM" id="SignalP"/>
    </source>
</evidence>
<keyword evidence="1" id="KW-0540">Nuclease</keyword>
<keyword evidence="2" id="KW-0378">Hydrolase</keyword>
<dbReference type="PANTHER" id="PTHR11371:SF26">
    <property type="entry name" value="DEOXYRIBONUCLEASE"/>
    <property type="match status" value="1"/>
</dbReference>
<feature type="signal peptide" evidence="3">
    <location>
        <begin position="1"/>
        <end position="17"/>
    </location>
</feature>
<dbReference type="GO" id="GO:0006308">
    <property type="term" value="P:DNA catabolic process"/>
    <property type="evidence" value="ECO:0007669"/>
    <property type="project" value="InterPro"/>
</dbReference>
<dbReference type="Proteomes" id="UP001283361">
    <property type="component" value="Unassembled WGS sequence"/>
</dbReference>
<accession>A0AAE1DPQ5</accession>
<dbReference type="PRINTS" id="PR00130">
    <property type="entry name" value="DNASEI"/>
</dbReference>
<dbReference type="EMBL" id="JAWDGP010003116">
    <property type="protein sequence ID" value="KAK3777178.1"/>
    <property type="molecule type" value="Genomic_DNA"/>
</dbReference>
<evidence type="ECO:0000313" key="5">
    <source>
        <dbReference type="Proteomes" id="UP001283361"/>
    </source>
</evidence>
<organism evidence="4 5">
    <name type="scientific">Elysia crispata</name>
    <name type="common">lettuce slug</name>
    <dbReference type="NCBI Taxonomy" id="231223"/>
    <lineage>
        <taxon>Eukaryota</taxon>
        <taxon>Metazoa</taxon>
        <taxon>Spiralia</taxon>
        <taxon>Lophotrochozoa</taxon>
        <taxon>Mollusca</taxon>
        <taxon>Gastropoda</taxon>
        <taxon>Heterobranchia</taxon>
        <taxon>Euthyneura</taxon>
        <taxon>Panpulmonata</taxon>
        <taxon>Sacoglossa</taxon>
        <taxon>Placobranchoidea</taxon>
        <taxon>Plakobranchidae</taxon>
        <taxon>Elysia</taxon>
    </lineage>
</organism>
<protein>
    <submittedName>
        <fullName evidence="4">Uncharacterized protein</fullName>
    </submittedName>
</protein>
<sequence>MSIFLSLLVSLTVGVFADPAGPSYSVRSFNLIGGKGDASSFTVMTEERYNDEPEKLKDVITQVIGESVITVIQGVLDEQVYVSIVDDLKENYPDQGWEYYTGDLDKNDDDDLGERMGFFFRSSLVNFLETGTWQEDNDKFHRAPVYAHVNCSKCKLKDFYIFNFHAWPETALDEINAMPAFYHTVSAHFGVEDMLFAGSIDAADYITPDDIKDSLPSSEPGFHWLIGNKVDSLTNSSVSGSLQRLLACTDAVLQGFRGKHGQSVKVKQKYNLTREEAYQISALKPIEMELKHH</sequence>
<dbReference type="Gene3D" id="3.60.10.10">
    <property type="entry name" value="Endonuclease/exonuclease/phosphatase"/>
    <property type="match status" value="1"/>
</dbReference>
<dbReference type="InterPro" id="IPR036691">
    <property type="entry name" value="Endo/exonu/phosph_ase_sf"/>
</dbReference>
<dbReference type="SMART" id="SM00476">
    <property type="entry name" value="DNaseIc"/>
    <property type="match status" value="1"/>
</dbReference>
<dbReference type="GO" id="GO:0005634">
    <property type="term" value="C:nucleus"/>
    <property type="evidence" value="ECO:0007669"/>
    <property type="project" value="TreeGrafter"/>
</dbReference>
<evidence type="ECO:0000256" key="2">
    <source>
        <dbReference type="ARBA" id="ARBA00022801"/>
    </source>
</evidence>
<evidence type="ECO:0000313" key="4">
    <source>
        <dbReference type="EMBL" id="KAK3777178.1"/>
    </source>
</evidence>
<dbReference type="GO" id="GO:0003677">
    <property type="term" value="F:DNA binding"/>
    <property type="evidence" value="ECO:0007669"/>
    <property type="project" value="TreeGrafter"/>
</dbReference>
<gene>
    <name evidence="4" type="ORF">RRG08_008392</name>
</gene>
<name>A0AAE1DPQ5_9GAST</name>
<dbReference type="InterPro" id="IPR016202">
    <property type="entry name" value="DNase_I"/>
</dbReference>
<reference evidence="4" key="1">
    <citation type="journal article" date="2023" name="G3 (Bethesda)">
        <title>A reference genome for the long-term kleptoplast-retaining sea slug Elysia crispata morphotype clarki.</title>
        <authorList>
            <person name="Eastman K.E."/>
            <person name="Pendleton A.L."/>
            <person name="Shaikh M.A."/>
            <person name="Suttiyut T."/>
            <person name="Ogas R."/>
            <person name="Tomko P."/>
            <person name="Gavelis G."/>
            <person name="Widhalm J.R."/>
            <person name="Wisecaver J.H."/>
        </authorList>
    </citation>
    <scope>NUCLEOTIDE SEQUENCE</scope>
    <source>
        <strain evidence="4">ECLA1</strain>
    </source>
</reference>
<proteinExistence type="predicted"/>